<dbReference type="Proteomes" id="UP000270924">
    <property type="component" value="Unassembled WGS sequence"/>
</dbReference>
<keyword evidence="1" id="KW-0812">Transmembrane</keyword>
<keyword evidence="3" id="KW-1185">Reference proteome</keyword>
<keyword evidence="1" id="KW-1133">Transmembrane helix</keyword>
<keyword evidence="1" id="KW-0472">Membrane</keyword>
<dbReference type="InParanoid" id="A0A3P7DV90"/>
<dbReference type="OrthoDB" id="5856413at2759"/>
<name>A0A3P7DV90_WUCBA</name>
<proteinExistence type="predicted"/>
<organism evidence="2 3">
    <name type="scientific">Wuchereria bancrofti</name>
    <dbReference type="NCBI Taxonomy" id="6293"/>
    <lineage>
        <taxon>Eukaryota</taxon>
        <taxon>Metazoa</taxon>
        <taxon>Ecdysozoa</taxon>
        <taxon>Nematoda</taxon>
        <taxon>Chromadorea</taxon>
        <taxon>Rhabditida</taxon>
        <taxon>Spirurina</taxon>
        <taxon>Spiruromorpha</taxon>
        <taxon>Filarioidea</taxon>
        <taxon>Onchocercidae</taxon>
        <taxon>Wuchereria</taxon>
    </lineage>
</organism>
<protein>
    <submittedName>
        <fullName evidence="2">Uncharacterized protein</fullName>
    </submittedName>
</protein>
<evidence type="ECO:0000313" key="3">
    <source>
        <dbReference type="Proteomes" id="UP000270924"/>
    </source>
</evidence>
<reference evidence="2 3" key="1">
    <citation type="submission" date="2018-11" db="EMBL/GenBank/DDBJ databases">
        <authorList>
            <consortium name="Pathogen Informatics"/>
        </authorList>
    </citation>
    <scope>NUCLEOTIDE SEQUENCE [LARGE SCALE GENOMIC DNA]</scope>
</reference>
<feature type="transmembrane region" description="Helical" evidence="1">
    <location>
        <begin position="74"/>
        <end position="94"/>
    </location>
</feature>
<evidence type="ECO:0000313" key="2">
    <source>
        <dbReference type="EMBL" id="VDM13990.1"/>
    </source>
</evidence>
<evidence type="ECO:0000256" key="1">
    <source>
        <dbReference type="SAM" id="Phobius"/>
    </source>
</evidence>
<dbReference type="AlphaFoldDB" id="A0A3P7DV90"/>
<dbReference type="EMBL" id="UYWW01005191">
    <property type="protein sequence ID" value="VDM13990.1"/>
    <property type="molecule type" value="Genomic_DNA"/>
</dbReference>
<dbReference type="OMA" id="AGCENDF"/>
<gene>
    <name evidence="2" type="ORF">WBA_LOCUS7376</name>
</gene>
<sequence>MHILVHACAYVVCISAGCENDFVVSYFKKTLNLIIYYFYEVRSIVIITITILALEPYRHATFSLFSRKKWTSEVKSIQTLHSISIIIYILWLGLANEHFCRRNSRMLAALLAKKRPIRRNK</sequence>
<feature type="transmembrane region" description="Helical" evidence="1">
    <location>
        <begin position="34"/>
        <end position="54"/>
    </location>
</feature>
<accession>A0A3P7DV90</accession>